<evidence type="ECO:0000313" key="3">
    <source>
        <dbReference type="Proteomes" id="UP000504638"/>
    </source>
</evidence>
<dbReference type="Proteomes" id="UP000504638">
    <property type="component" value="Unplaced"/>
</dbReference>
<reference evidence="4" key="2">
    <citation type="submission" date="2020-04" db="EMBL/GenBank/DDBJ databases">
        <authorList>
            <consortium name="NCBI Genome Project"/>
        </authorList>
    </citation>
    <scope>NUCLEOTIDE SEQUENCE</scope>
    <source>
        <strain evidence="4">CBS 781.70</strain>
    </source>
</reference>
<dbReference type="AlphaFoldDB" id="A0A6G1G9Y8"/>
<evidence type="ECO:0000313" key="4">
    <source>
        <dbReference type="RefSeq" id="XP_033536443.1"/>
    </source>
</evidence>
<accession>A0A6G1G9Y8</accession>
<feature type="compositionally biased region" description="Low complexity" evidence="1">
    <location>
        <begin position="348"/>
        <end position="361"/>
    </location>
</feature>
<dbReference type="GO" id="GO:0005634">
    <property type="term" value="C:nucleus"/>
    <property type="evidence" value="ECO:0007669"/>
    <property type="project" value="TreeGrafter"/>
</dbReference>
<evidence type="ECO:0008006" key="5">
    <source>
        <dbReference type="Google" id="ProtNLM"/>
    </source>
</evidence>
<evidence type="ECO:0000256" key="1">
    <source>
        <dbReference type="SAM" id="MobiDB-lite"/>
    </source>
</evidence>
<reference evidence="4" key="3">
    <citation type="submission" date="2025-04" db="UniProtKB">
        <authorList>
            <consortium name="RefSeq"/>
        </authorList>
    </citation>
    <scope>IDENTIFICATION</scope>
    <source>
        <strain evidence="4">CBS 781.70</strain>
    </source>
</reference>
<feature type="region of interest" description="Disordered" evidence="1">
    <location>
        <begin position="414"/>
        <end position="434"/>
    </location>
</feature>
<evidence type="ECO:0000313" key="2">
    <source>
        <dbReference type="EMBL" id="KAF1814812.1"/>
    </source>
</evidence>
<dbReference type="RefSeq" id="XP_033536443.1">
    <property type="nucleotide sequence ID" value="XM_033680585.1"/>
</dbReference>
<name>A0A6G1G9Y8_9PEZI</name>
<dbReference type="GeneID" id="54421155"/>
<feature type="region of interest" description="Disordered" evidence="1">
    <location>
        <begin position="102"/>
        <end position="147"/>
    </location>
</feature>
<dbReference type="PANTHER" id="PTHR15615">
    <property type="match status" value="1"/>
</dbReference>
<dbReference type="EMBL" id="ML975152">
    <property type="protein sequence ID" value="KAF1814812.1"/>
    <property type="molecule type" value="Genomic_DNA"/>
</dbReference>
<dbReference type="PANTHER" id="PTHR15615:SF27">
    <property type="entry name" value="PHO85 CYCLIN CLG1"/>
    <property type="match status" value="1"/>
</dbReference>
<protein>
    <recommendedName>
        <fullName evidence="5">Cyclin-like protein</fullName>
    </recommendedName>
</protein>
<organism evidence="2">
    <name type="scientific">Eremomyces bilateralis CBS 781.70</name>
    <dbReference type="NCBI Taxonomy" id="1392243"/>
    <lineage>
        <taxon>Eukaryota</taxon>
        <taxon>Fungi</taxon>
        <taxon>Dikarya</taxon>
        <taxon>Ascomycota</taxon>
        <taxon>Pezizomycotina</taxon>
        <taxon>Dothideomycetes</taxon>
        <taxon>Dothideomycetes incertae sedis</taxon>
        <taxon>Eremomycetales</taxon>
        <taxon>Eremomycetaceae</taxon>
        <taxon>Eremomyces</taxon>
    </lineage>
</organism>
<dbReference type="GO" id="GO:0019901">
    <property type="term" value="F:protein kinase binding"/>
    <property type="evidence" value="ECO:0007669"/>
    <property type="project" value="InterPro"/>
</dbReference>
<dbReference type="CDD" id="cd20557">
    <property type="entry name" value="CYCLIN_ScPCL1-like"/>
    <property type="match status" value="1"/>
</dbReference>
<keyword evidence="3" id="KW-1185">Reference proteome</keyword>
<dbReference type="GO" id="GO:0000307">
    <property type="term" value="C:cyclin-dependent protein kinase holoenzyme complex"/>
    <property type="evidence" value="ECO:0007669"/>
    <property type="project" value="TreeGrafter"/>
</dbReference>
<gene>
    <name evidence="2 4" type="ORF">P152DRAFT_464768</name>
</gene>
<proteinExistence type="predicted"/>
<feature type="region of interest" description="Disordered" evidence="1">
    <location>
        <begin position="318"/>
        <end position="402"/>
    </location>
</feature>
<reference evidence="2 4" key="1">
    <citation type="submission" date="2020-01" db="EMBL/GenBank/DDBJ databases">
        <authorList>
            <consortium name="DOE Joint Genome Institute"/>
            <person name="Haridas S."/>
            <person name="Albert R."/>
            <person name="Binder M."/>
            <person name="Bloem J."/>
            <person name="Labutti K."/>
            <person name="Salamov A."/>
            <person name="Andreopoulos B."/>
            <person name="Baker S.E."/>
            <person name="Barry K."/>
            <person name="Bills G."/>
            <person name="Bluhm B.H."/>
            <person name="Cannon C."/>
            <person name="Castanera R."/>
            <person name="Culley D.E."/>
            <person name="Daum C."/>
            <person name="Ezra D."/>
            <person name="Gonzalez J.B."/>
            <person name="Henrissat B."/>
            <person name="Kuo A."/>
            <person name="Liang C."/>
            <person name="Lipzen A."/>
            <person name="Lutzoni F."/>
            <person name="Magnuson J."/>
            <person name="Mondo S."/>
            <person name="Nolan M."/>
            <person name="Ohm R."/>
            <person name="Pangilinan J."/>
            <person name="Park H.-J."/>
            <person name="Ramirez L."/>
            <person name="Alfaro M."/>
            <person name="Sun H."/>
            <person name="Tritt A."/>
            <person name="Yoshinaga Y."/>
            <person name="Zwiers L.-H."/>
            <person name="Turgeon B.G."/>
            <person name="Goodwin S.B."/>
            <person name="Spatafora J.W."/>
            <person name="Crous P.W."/>
            <person name="Grigoriev I.V."/>
        </authorList>
    </citation>
    <scope>NUCLEOTIDE SEQUENCE</scope>
    <source>
        <strain evidence="2 4">CBS 781.70</strain>
    </source>
</reference>
<dbReference type="OrthoDB" id="244495at2759"/>
<dbReference type="Gene3D" id="1.10.472.10">
    <property type="entry name" value="Cyclin-like"/>
    <property type="match status" value="1"/>
</dbReference>
<dbReference type="GO" id="GO:0016538">
    <property type="term" value="F:cyclin-dependent protein serine/threonine kinase regulator activity"/>
    <property type="evidence" value="ECO:0007669"/>
    <property type="project" value="TreeGrafter"/>
</dbReference>
<dbReference type="InterPro" id="IPR013922">
    <property type="entry name" value="Cyclin_PHO80-like"/>
</dbReference>
<sequence>MPAFYPRSLPRGHLPLTPPEYVPSYSANPSVMQYPQSCYPNHPNVGRHEEAGYDYSARCDQSQVPAAAHQPMVYHPNVPAYPHPHVGLAPVNHYYDPVNGSTLPPMRPYEQSQAISDPSRNRQVADRGQSQNHARHNAQDEKATGGVSAKLDYDMEMMTDFVAEMAQGIIQRPGQLIAPTYRKWVNSVLTATRLPKATILLSLHYLSIRMQIISSRTPQRRQDDRGDVLEMLTTALILGSKFADDNTFINRSWSEVSSINVKTLNRLEREWLGDMVYTLHRDPAEPNGFNNWLAHWEEYEFQSVARSSRNKQTHLTVETNGLLTPRSHHDGVDPTLTPLSAHPHSTTYPAPSQQAPASYSNPAPPPYSQYDPWANSRTDSSPISAPHTGPNTPEYYGTPGVWTPTEGYSRRTMFGFPPQGPPPQSQGRLASTPAPAPAYGAPHYPHHAYGVWTGNGTVSGAYWREQYAPTQQPPYMMGYVPQTVVG</sequence>